<evidence type="ECO:0000256" key="1">
    <source>
        <dbReference type="ARBA" id="ARBA00022737"/>
    </source>
</evidence>
<gene>
    <name evidence="4" type="ORF">AK812_SmicGene18095</name>
</gene>
<reference evidence="4 5" key="1">
    <citation type="submission" date="2016-02" db="EMBL/GenBank/DDBJ databases">
        <title>Genome analysis of coral dinoflagellate symbionts highlights evolutionary adaptations to a symbiotic lifestyle.</title>
        <authorList>
            <person name="Aranda M."/>
            <person name="Li Y."/>
            <person name="Liew Y.J."/>
            <person name="Baumgarten S."/>
            <person name="Simakov O."/>
            <person name="Wilson M."/>
            <person name="Piel J."/>
            <person name="Ashoor H."/>
            <person name="Bougouffa S."/>
            <person name="Bajic V.B."/>
            <person name="Ryu T."/>
            <person name="Ravasi T."/>
            <person name="Bayer T."/>
            <person name="Micklem G."/>
            <person name="Kim H."/>
            <person name="Bhak J."/>
            <person name="Lajeunesse T.C."/>
            <person name="Voolstra C.R."/>
        </authorList>
    </citation>
    <scope>NUCLEOTIDE SEQUENCE [LARGE SCALE GENOMIC DNA]</scope>
    <source>
        <strain evidence="4 5">CCMP2467</strain>
    </source>
</reference>
<dbReference type="InterPro" id="IPR002110">
    <property type="entry name" value="Ankyrin_rpt"/>
</dbReference>
<feature type="compositionally biased region" description="Low complexity" evidence="3">
    <location>
        <begin position="1497"/>
        <end position="1519"/>
    </location>
</feature>
<dbReference type="OrthoDB" id="425966at2759"/>
<name>A0A1Q9DW01_SYMMI</name>
<keyword evidence="1" id="KW-0677">Repeat</keyword>
<feature type="compositionally biased region" description="Polar residues" evidence="3">
    <location>
        <begin position="305"/>
        <end position="315"/>
    </location>
</feature>
<sequence length="1528" mass="169070">MKKEGAPYYSEFEIHEGEEIKLGISMTRGAAGFYMGGKPVSVDDAHDHLRKEEDRLRYGQAAQERTTFNMDEPTTKAMYDKWVTGRASAAEVANLGGRNMVEFFEAVREIDSVNTLPATLPQMAERGGLGMEPQRQSLATTIRYNFLGEKWKTIVCNPEFQGSYQAWQSGTMGDDLVCLRYGDGAMALFRYLLERGHRQVPRPSACGLESSDSETVPFEPAPALAMENTAPDDAETLVLGGSSRGEDTDVAAEAATPELERFVPEEGYPVCASGPGFETVAAGRPLQYSPAFVPKLLMPQKATPAPSSTPQQQMKPAQELPAPSPELWQYDYDGRKWFSCTAAILIEGSPAEVVKAQTAAARIAMLPPFLCKLTAKKQVNREDPCDEQQARPLHRAAASPTVLQLLLRAAADVNATDAAGSSSLHRAAAAASPGAVEILLSARASPRSCDAEGHTPLDVALARGCDVVVDLLSCRGFILVRFRYEEAAGQRLSSRLRRLPCHRQHGFVGDLVEDECGLPDDIDMEAAAYIPFNWFYTPSVAGTTASSSGNGKKHYGRMRFHQPVCDSSLNRFVLLPRKHLGQDLGEVADKDPAYCQWILRTAEEWDSSDQIQAMASWLKEKAPHVQEQGPLVGGRKHYGRPISELVHEDPVFCQWILRTAKEADAGEGVRELAGWLNEHAPHLKEPQASSDLREMAGWLTKNVPYLKAEDVNASEVLHEKARWLKENAPHLKDMAVAGGTKTFHIIRSQVPQRDSKRMLAGSQKMLRTSRRRQSSNSAVCTAECLFLKSAVTHAAAGKGSVKDWFGKHAPELRAIAKADGPALERISEKFFQKYGRIFLVRRGKHRMKTFARVMEEAPKYVEQTEKRLKSQQETDRTGHLYKNDCFLVAFAKEQRTQDEQSAAASGLHAVELEITCPTLASSGSSFHSSAACSPGATSARLTTEEDHDVETAAWMFGQPGCACALFADAALACFCSISFWRVVRQLQPYVLPMTEASKFGRRFCTPSVAGTAASGGWNGLVFSFGKKHYGRPLSQVVAEDPAYCRRILRRASLSSREGANVPAGLQQVAELLRLAAPYLQENGGQAEASASSGDSGRGKHLEQDLDEVADKDQAMASSLKEKSPHMQDSKELGLLVAGRKHSGRPISELVHEDPAFCQWILRKAEDSAADENIRAAADWLNENAPHLKELGVLASGGKHRNRPMSEVVVQDPAYCQWILREGQEKEASSELRDMARWLMKNAPHLKDDKLVYASGGRHQGRLTSEVVVEDPAYCQWIIRMAKDDLGSKALREKACWLTENAQQLKERPVCGGKQHKGRCLHELVAEDPPYCQWILRAGQEPGASRELKEQAGWLSEHAPHLKEAPVVATRSVHRGVPLPQIVAEDPLWCRWVMEQPKAFSKAFSIMAEWFRQHVPELLETSKADLATFDRLGRKFFERYGGIFVVRRGPHRLKTFRRVVEESPESVKWAEKWVKREPDGKGFRYKNRYFLAAFAKRSSTQEQSATTTSSESLSTVSGASHETAQRMAP</sequence>
<feature type="region of interest" description="Disordered" evidence="3">
    <location>
        <begin position="1495"/>
        <end position="1528"/>
    </location>
</feature>
<dbReference type="InterPro" id="IPR036770">
    <property type="entry name" value="Ankyrin_rpt-contain_sf"/>
</dbReference>
<evidence type="ECO:0000313" key="4">
    <source>
        <dbReference type="EMBL" id="OLP99355.1"/>
    </source>
</evidence>
<comment type="caution">
    <text evidence="4">The sequence shown here is derived from an EMBL/GenBank/DDBJ whole genome shotgun (WGS) entry which is preliminary data.</text>
</comment>
<dbReference type="Gene3D" id="1.25.40.20">
    <property type="entry name" value="Ankyrin repeat-containing domain"/>
    <property type="match status" value="1"/>
</dbReference>
<proteinExistence type="predicted"/>
<protein>
    <submittedName>
        <fullName evidence="4">Uncharacterized protein</fullName>
    </submittedName>
</protein>
<dbReference type="SUPFAM" id="SSF48403">
    <property type="entry name" value="Ankyrin repeat"/>
    <property type="match status" value="1"/>
</dbReference>
<evidence type="ECO:0000256" key="2">
    <source>
        <dbReference type="ARBA" id="ARBA00023043"/>
    </source>
</evidence>
<dbReference type="InterPro" id="IPR050776">
    <property type="entry name" value="Ank_Repeat/CDKN_Inhibitor"/>
</dbReference>
<organism evidence="4 5">
    <name type="scientific">Symbiodinium microadriaticum</name>
    <name type="common">Dinoflagellate</name>
    <name type="synonym">Zooxanthella microadriatica</name>
    <dbReference type="NCBI Taxonomy" id="2951"/>
    <lineage>
        <taxon>Eukaryota</taxon>
        <taxon>Sar</taxon>
        <taxon>Alveolata</taxon>
        <taxon>Dinophyceae</taxon>
        <taxon>Suessiales</taxon>
        <taxon>Symbiodiniaceae</taxon>
        <taxon>Symbiodinium</taxon>
    </lineage>
</organism>
<dbReference type="Proteomes" id="UP000186817">
    <property type="component" value="Unassembled WGS sequence"/>
</dbReference>
<evidence type="ECO:0000313" key="5">
    <source>
        <dbReference type="Proteomes" id="UP000186817"/>
    </source>
</evidence>
<dbReference type="Pfam" id="PF12796">
    <property type="entry name" value="Ank_2"/>
    <property type="match status" value="1"/>
</dbReference>
<feature type="region of interest" description="Disordered" evidence="3">
    <location>
        <begin position="300"/>
        <end position="322"/>
    </location>
</feature>
<dbReference type="EMBL" id="LSRX01000365">
    <property type="protein sequence ID" value="OLP99355.1"/>
    <property type="molecule type" value="Genomic_DNA"/>
</dbReference>
<dbReference type="PANTHER" id="PTHR24201">
    <property type="entry name" value="ANK_REP_REGION DOMAIN-CONTAINING PROTEIN"/>
    <property type="match status" value="1"/>
</dbReference>
<keyword evidence="5" id="KW-1185">Reference proteome</keyword>
<keyword evidence="2" id="KW-0040">ANK repeat</keyword>
<accession>A0A1Q9DW01</accession>
<evidence type="ECO:0000256" key="3">
    <source>
        <dbReference type="SAM" id="MobiDB-lite"/>
    </source>
</evidence>
<dbReference type="SMART" id="SM00248">
    <property type="entry name" value="ANK"/>
    <property type="match status" value="3"/>
</dbReference>